<gene>
    <name evidence="1" type="ORF">LYSBPC_25000</name>
</gene>
<accession>A0ABQ5NML8</accession>
<dbReference type="RefSeq" id="WP_264989105.1">
    <property type="nucleotide sequence ID" value="NZ_BRZA01000002.1"/>
</dbReference>
<keyword evidence="2" id="KW-1185">Reference proteome</keyword>
<organism evidence="1 2">
    <name type="scientific">Lysinibacillus piscis</name>
    <dbReference type="NCBI Taxonomy" id="2518931"/>
    <lineage>
        <taxon>Bacteria</taxon>
        <taxon>Bacillati</taxon>
        <taxon>Bacillota</taxon>
        <taxon>Bacilli</taxon>
        <taxon>Bacillales</taxon>
        <taxon>Bacillaceae</taxon>
        <taxon>Lysinibacillus</taxon>
    </lineage>
</organism>
<proteinExistence type="predicted"/>
<sequence>MLIITGEATVKFQAKLPVSEAEYEMLSESKAKQMIKDALFATGAKVLDIDIDVWDYEEVED</sequence>
<protein>
    <submittedName>
        <fullName evidence="1">Uncharacterized protein</fullName>
    </submittedName>
</protein>
<dbReference type="EMBL" id="BRZA01000002">
    <property type="protein sequence ID" value="GLC89373.1"/>
    <property type="molecule type" value="Genomic_DNA"/>
</dbReference>
<evidence type="ECO:0000313" key="1">
    <source>
        <dbReference type="EMBL" id="GLC89373.1"/>
    </source>
</evidence>
<evidence type="ECO:0000313" key="2">
    <source>
        <dbReference type="Proteomes" id="UP001065593"/>
    </source>
</evidence>
<dbReference type="Proteomes" id="UP001065593">
    <property type="component" value="Unassembled WGS sequence"/>
</dbReference>
<name>A0ABQ5NML8_9BACI</name>
<reference evidence="1" key="1">
    <citation type="submission" date="2022-08" db="EMBL/GenBank/DDBJ databases">
        <title>Draft genome sequence of Lysinibacillus sp. strain KH24.</title>
        <authorList>
            <person name="Kanbe H."/>
            <person name="Itoh H."/>
        </authorList>
    </citation>
    <scope>NUCLEOTIDE SEQUENCE</scope>
    <source>
        <strain evidence="1">KH24</strain>
    </source>
</reference>
<comment type="caution">
    <text evidence="1">The sequence shown here is derived from an EMBL/GenBank/DDBJ whole genome shotgun (WGS) entry which is preliminary data.</text>
</comment>